<dbReference type="Pfam" id="PF00076">
    <property type="entry name" value="RRM_1"/>
    <property type="match status" value="2"/>
</dbReference>
<keyword evidence="3" id="KW-0677">Repeat</keyword>
<dbReference type="GO" id="GO:0005686">
    <property type="term" value="C:U2 snRNP"/>
    <property type="evidence" value="ECO:0007669"/>
    <property type="project" value="TreeGrafter"/>
</dbReference>
<organism evidence="9 10">
    <name type="scientific">Penicillium diatomitis</name>
    <dbReference type="NCBI Taxonomy" id="2819901"/>
    <lineage>
        <taxon>Eukaryota</taxon>
        <taxon>Fungi</taxon>
        <taxon>Dikarya</taxon>
        <taxon>Ascomycota</taxon>
        <taxon>Pezizomycotina</taxon>
        <taxon>Eurotiomycetes</taxon>
        <taxon>Eurotiomycetidae</taxon>
        <taxon>Eurotiales</taxon>
        <taxon>Aspergillaceae</taxon>
        <taxon>Penicillium</taxon>
    </lineage>
</organism>
<sequence length="404" mass="46067">MASPSLDKDAADAPAFPQDPADFDSDPRISFSKLDDKFILETEDGQEYEYDTGIKRWVDEELLRKQQEAYKVEGVDDEENVHPRDKKRKLPDGQNREGKVKKPRVNHAVWITGLPLDAERDEIEKSFSRWGVIAREIDSGAPRVKMYYDDEGKFKGEALVVYFRPESVALAIQMADETSLRGPTTLSGGADSMRVQAAELSFKSQTDKPDKPSGRDRRKIQERTNQLNSLLTDWDDDDPGLQVRAATNQDRTVVLKHLFTLEELKVSQVLQRLIERELKVSTILTNWLKNDVEAILDIKEDVRTECTKIGEVTNVVLYDQEPEGVVTVKFAQAEDAQECVTRLNGRFFGGDRIEAYVNTTGEKFKKMNERRAALEDMAERGIDAEDDEEDERLKGFGDWLENDK</sequence>
<keyword evidence="5" id="KW-0508">mRNA splicing</keyword>
<dbReference type="RefSeq" id="XP_056792293.1">
    <property type="nucleotide sequence ID" value="XM_056932334.1"/>
</dbReference>
<dbReference type="EMBL" id="JAPWDQ010000003">
    <property type="protein sequence ID" value="KAJ5491164.1"/>
    <property type="molecule type" value="Genomic_DNA"/>
</dbReference>
<evidence type="ECO:0000256" key="3">
    <source>
        <dbReference type="ARBA" id="ARBA00022737"/>
    </source>
</evidence>
<dbReference type="GO" id="GO:0003723">
    <property type="term" value="F:RNA binding"/>
    <property type="evidence" value="ECO:0007669"/>
    <property type="project" value="UniProtKB-UniRule"/>
</dbReference>
<evidence type="ECO:0000256" key="1">
    <source>
        <dbReference type="ARBA" id="ARBA00007747"/>
    </source>
</evidence>
<feature type="domain" description="RRM" evidence="8">
    <location>
        <begin position="107"/>
        <end position="200"/>
    </location>
</feature>
<evidence type="ECO:0000259" key="8">
    <source>
        <dbReference type="PROSITE" id="PS50102"/>
    </source>
</evidence>
<dbReference type="InterPro" id="IPR012677">
    <property type="entry name" value="Nucleotide-bd_a/b_plait_sf"/>
</dbReference>
<evidence type="ECO:0000256" key="6">
    <source>
        <dbReference type="PROSITE-ProRule" id="PRU00176"/>
    </source>
</evidence>
<dbReference type="SUPFAM" id="SSF54928">
    <property type="entry name" value="RNA-binding domain, RBD"/>
    <property type="match status" value="2"/>
</dbReference>
<dbReference type="FunFam" id="3.30.70.330:FF:000105">
    <property type="entry name" value="HIV Tat-specific factor 1 homolog"/>
    <property type="match status" value="1"/>
</dbReference>
<dbReference type="PANTHER" id="PTHR15608:SF0">
    <property type="entry name" value="HIV TAT-SPECIFIC FACTOR 1"/>
    <property type="match status" value="1"/>
</dbReference>
<dbReference type="PROSITE" id="PS50102">
    <property type="entry name" value="RRM"/>
    <property type="match status" value="2"/>
</dbReference>
<feature type="compositionally biased region" description="Basic and acidic residues" evidence="7">
    <location>
        <begin position="391"/>
        <end position="404"/>
    </location>
</feature>
<evidence type="ECO:0000256" key="2">
    <source>
        <dbReference type="ARBA" id="ARBA00022664"/>
    </source>
</evidence>
<keyword evidence="4 6" id="KW-0694">RNA-binding</keyword>
<dbReference type="AlphaFoldDB" id="A0A9W9XFC6"/>
<keyword evidence="2" id="KW-0507">mRNA processing</keyword>
<evidence type="ECO:0000256" key="4">
    <source>
        <dbReference type="ARBA" id="ARBA00022884"/>
    </source>
</evidence>
<feature type="domain" description="RRM" evidence="8">
    <location>
        <begin position="276"/>
        <end position="360"/>
    </location>
</feature>
<evidence type="ECO:0000313" key="9">
    <source>
        <dbReference type="EMBL" id="KAJ5491164.1"/>
    </source>
</evidence>
<dbReference type="InterPro" id="IPR034393">
    <property type="entry name" value="TatSF1-like"/>
</dbReference>
<dbReference type="Gene3D" id="3.30.70.330">
    <property type="match status" value="2"/>
</dbReference>
<dbReference type="SMART" id="SM00360">
    <property type="entry name" value="RRM"/>
    <property type="match status" value="2"/>
</dbReference>
<feature type="compositionally biased region" description="Basic and acidic residues" evidence="7">
    <location>
        <begin position="1"/>
        <end position="11"/>
    </location>
</feature>
<dbReference type="Proteomes" id="UP001148312">
    <property type="component" value="Unassembled WGS sequence"/>
</dbReference>
<protein>
    <submittedName>
        <fullName evidence="9">Splicing factor U2AF-associated protein 2</fullName>
    </submittedName>
</protein>
<evidence type="ECO:0000256" key="7">
    <source>
        <dbReference type="SAM" id="MobiDB-lite"/>
    </source>
</evidence>
<reference evidence="9" key="2">
    <citation type="journal article" date="2023" name="IMA Fungus">
        <title>Comparative genomic study of the Penicillium genus elucidates a diverse pangenome and 15 lateral gene transfer events.</title>
        <authorList>
            <person name="Petersen C."/>
            <person name="Sorensen T."/>
            <person name="Nielsen M.R."/>
            <person name="Sondergaard T.E."/>
            <person name="Sorensen J.L."/>
            <person name="Fitzpatrick D.A."/>
            <person name="Frisvad J.C."/>
            <person name="Nielsen K.L."/>
        </authorList>
    </citation>
    <scope>NUCLEOTIDE SEQUENCE</scope>
    <source>
        <strain evidence="9">IBT 30728</strain>
    </source>
</reference>
<feature type="region of interest" description="Disordered" evidence="7">
    <location>
        <begin position="379"/>
        <end position="404"/>
    </location>
</feature>
<feature type="region of interest" description="Disordered" evidence="7">
    <location>
        <begin position="199"/>
        <end position="221"/>
    </location>
</feature>
<dbReference type="GO" id="GO:0005684">
    <property type="term" value="C:U2-type spliceosomal complex"/>
    <property type="evidence" value="ECO:0007669"/>
    <property type="project" value="TreeGrafter"/>
</dbReference>
<dbReference type="GO" id="GO:0000398">
    <property type="term" value="P:mRNA splicing, via spliceosome"/>
    <property type="evidence" value="ECO:0007669"/>
    <property type="project" value="UniProtKB-ARBA"/>
</dbReference>
<feature type="region of interest" description="Disordered" evidence="7">
    <location>
        <begin position="69"/>
        <end position="101"/>
    </location>
</feature>
<dbReference type="GeneID" id="81622583"/>
<dbReference type="CDD" id="cd12285">
    <property type="entry name" value="RRM3_RBM39_like"/>
    <property type="match status" value="1"/>
</dbReference>
<name>A0A9W9XFC6_9EURO</name>
<feature type="compositionally biased region" description="Basic and acidic residues" evidence="7">
    <location>
        <begin position="205"/>
        <end position="221"/>
    </location>
</feature>
<gene>
    <name evidence="9" type="ORF">N7539_002731</name>
</gene>
<reference evidence="9" key="1">
    <citation type="submission" date="2022-12" db="EMBL/GenBank/DDBJ databases">
        <authorList>
            <person name="Petersen C."/>
        </authorList>
    </citation>
    <scope>NUCLEOTIDE SEQUENCE</scope>
    <source>
        <strain evidence="9">IBT 30728</strain>
    </source>
</reference>
<dbReference type="PANTHER" id="PTHR15608">
    <property type="entry name" value="SPLICING FACTOR U2AF-ASSOCIATED PROTEIN 2"/>
    <property type="match status" value="1"/>
</dbReference>
<accession>A0A9W9XFC6</accession>
<proteinExistence type="inferred from homology"/>
<comment type="caution">
    <text evidence="9">The sequence shown here is derived from an EMBL/GenBank/DDBJ whole genome shotgun (WGS) entry which is preliminary data.</text>
</comment>
<dbReference type="InterPro" id="IPR000504">
    <property type="entry name" value="RRM_dom"/>
</dbReference>
<keyword evidence="10" id="KW-1185">Reference proteome</keyword>
<comment type="similarity">
    <text evidence="1">Belongs to the HTATSF1 family.</text>
</comment>
<evidence type="ECO:0000313" key="10">
    <source>
        <dbReference type="Proteomes" id="UP001148312"/>
    </source>
</evidence>
<dbReference type="InterPro" id="IPR035979">
    <property type="entry name" value="RBD_domain_sf"/>
</dbReference>
<evidence type="ECO:0000256" key="5">
    <source>
        <dbReference type="ARBA" id="ARBA00023187"/>
    </source>
</evidence>
<feature type="compositionally biased region" description="Basic and acidic residues" evidence="7">
    <location>
        <begin position="90"/>
        <end position="100"/>
    </location>
</feature>
<feature type="region of interest" description="Disordered" evidence="7">
    <location>
        <begin position="1"/>
        <end position="29"/>
    </location>
</feature>